<evidence type="ECO:0000313" key="2">
    <source>
        <dbReference type="EMBL" id="ANU13280.1"/>
    </source>
</evidence>
<keyword evidence="1" id="KW-0472">Membrane</keyword>
<sequence>MKKIALSLIAGILLGTITTILFFDYETPWTTYTYSGTDSHSEPTITKAIDIDYLFYMTIFSIVSAIVVYLIWIYVENKRHEKFLHEFHKNK</sequence>
<accession>A0A1C7DNV5</accession>
<gene>
    <name evidence="2" type="ORF">BBI08_05245</name>
</gene>
<dbReference type="KEGG" id="phc:BBI08_05245"/>
<dbReference type="Proteomes" id="UP000092687">
    <property type="component" value="Chromosome"/>
</dbReference>
<keyword evidence="3" id="KW-1185">Reference proteome</keyword>
<keyword evidence="1" id="KW-1133">Transmembrane helix</keyword>
<dbReference type="OrthoDB" id="2429158at2"/>
<keyword evidence="1" id="KW-0812">Transmembrane</keyword>
<proteinExistence type="predicted"/>
<evidence type="ECO:0000313" key="3">
    <source>
        <dbReference type="Proteomes" id="UP000092687"/>
    </source>
</evidence>
<protein>
    <submittedName>
        <fullName evidence="2">Uncharacterized protein</fullName>
    </submittedName>
</protein>
<dbReference type="RefSeq" id="WP_065528031.1">
    <property type="nucleotide sequence ID" value="NZ_CP016537.2"/>
</dbReference>
<reference evidence="2" key="1">
    <citation type="submission" date="2016-10" db="EMBL/GenBank/DDBJ databases">
        <authorList>
            <person name="de Groot N.N."/>
        </authorList>
    </citation>
    <scope>NUCLEOTIDE SEQUENCE</scope>
    <source>
        <strain evidence="2">DSM 24743</strain>
    </source>
</reference>
<feature type="transmembrane region" description="Helical" evidence="1">
    <location>
        <begin position="53"/>
        <end position="75"/>
    </location>
</feature>
<name>A0A1C7DNV5_9BACL</name>
<evidence type="ECO:0000256" key="1">
    <source>
        <dbReference type="SAM" id="Phobius"/>
    </source>
</evidence>
<organism evidence="2 3">
    <name type="scientific">Planococcus halocryophilus</name>
    <dbReference type="NCBI Taxonomy" id="1215089"/>
    <lineage>
        <taxon>Bacteria</taxon>
        <taxon>Bacillati</taxon>
        <taxon>Bacillota</taxon>
        <taxon>Bacilli</taxon>
        <taxon>Bacillales</taxon>
        <taxon>Caryophanaceae</taxon>
        <taxon>Planococcus</taxon>
    </lineage>
</organism>
<dbReference type="AlphaFoldDB" id="A0A1C7DNV5"/>
<dbReference type="EMBL" id="CP016537">
    <property type="protein sequence ID" value="ANU13280.1"/>
    <property type="molecule type" value="Genomic_DNA"/>
</dbReference>